<dbReference type="EMBL" id="JAKLMC020000011">
    <property type="protein sequence ID" value="KAK5953412.1"/>
    <property type="molecule type" value="Genomic_DNA"/>
</dbReference>
<accession>A0AAN8EL95</accession>
<feature type="region of interest" description="Disordered" evidence="1">
    <location>
        <begin position="68"/>
        <end position="96"/>
    </location>
</feature>
<evidence type="ECO:0008006" key="4">
    <source>
        <dbReference type="Google" id="ProtNLM"/>
    </source>
</evidence>
<gene>
    <name evidence="2" type="ORF">OHC33_005356</name>
</gene>
<proteinExistence type="predicted"/>
<organism evidence="2 3">
    <name type="scientific">Knufia fluminis</name>
    <dbReference type="NCBI Taxonomy" id="191047"/>
    <lineage>
        <taxon>Eukaryota</taxon>
        <taxon>Fungi</taxon>
        <taxon>Dikarya</taxon>
        <taxon>Ascomycota</taxon>
        <taxon>Pezizomycotina</taxon>
        <taxon>Eurotiomycetes</taxon>
        <taxon>Chaetothyriomycetidae</taxon>
        <taxon>Chaetothyriales</taxon>
        <taxon>Trichomeriaceae</taxon>
        <taxon>Knufia</taxon>
    </lineage>
</organism>
<name>A0AAN8EL95_9EURO</name>
<comment type="caution">
    <text evidence="2">The sequence shown here is derived from an EMBL/GenBank/DDBJ whole genome shotgun (WGS) entry which is preliminary data.</text>
</comment>
<dbReference type="Proteomes" id="UP001316803">
    <property type="component" value="Unassembled WGS sequence"/>
</dbReference>
<reference evidence="2 3" key="1">
    <citation type="submission" date="2022-12" db="EMBL/GenBank/DDBJ databases">
        <title>Genomic features and morphological characterization of a novel Knufia sp. strain isolated from spacecraft assembly facility.</title>
        <authorList>
            <person name="Teixeira M."/>
            <person name="Chander A.M."/>
            <person name="Stajich J.E."/>
            <person name="Venkateswaran K."/>
        </authorList>
    </citation>
    <scope>NUCLEOTIDE SEQUENCE [LARGE SCALE GENOMIC DNA]</scope>
    <source>
        <strain evidence="2 3">FJI-L2-BK-P2</strain>
    </source>
</reference>
<protein>
    <recommendedName>
        <fullName evidence="4">F-box domain-containing protein</fullName>
    </recommendedName>
</protein>
<sequence>METAQLALVAKHQHSDKCLPTRMQPATPSLLGLPSEIRLMILGYLLNLDDPTEPLLHCPRFVTNRIYGIDDDDEDSEEDVDSDDQDSNDEKDSLAEVDVELDLSFPEPGQRRLDELEKWQICTCNVCNGRVDQTRIPYETAPETLNDVVRPERCLRQTDMERFKPPAVPIDPYTPYARFSLHPQILATCRMLNIEGRNILYNNKTIRVVYYAGEFIEPTAYVFGEFSIQKALGRFPSLRQIKNWHVNLYADCENDVLEYEFEMGTRWSELLSLDEAALRSVGSLQRLELSTGFLPRDGSDGGTNKDCFMVLCNPFRTLRSSSCLVDIPGQSDLADRTKADILGTKPSKEPDAIKQDLIDLFNNVLEESDGMYWDGYEFIKVEDLGQPLISIPHLDQIDPARLMLDDIDLHAYHWDVDELYDSGSQLIKLLQTYLQKVCAYLDKRTLALADPDVLRRAVDEDTVLDHEDGSREKSMDISRYVLTKQEIERQQELIMRKRSELLQFRLQAGRLLRQLV</sequence>
<keyword evidence="3" id="KW-1185">Reference proteome</keyword>
<feature type="compositionally biased region" description="Acidic residues" evidence="1">
    <location>
        <begin position="69"/>
        <end position="87"/>
    </location>
</feature>
<evidence type="ECO:0000313" key="2">
    <source>
        <dbReference type="EMBL" id="KAK5953412.1"/>
    </source>
</evidence>
<dbReference type="AlphaFoldDB" id="A0AAN8EL95"/>
<evidence type="ECO:0000313" key="3">
    <source>
        <dbReference type="Proteomes" id="UP001316803"/>
    </source>
</evidence>
<evidence type="ECO:0000256" key="1">
    <source>
        <dbReference type="SAM" id="MobiDB-lite"/>
    </source>
</evidence>